<keyword evidence="4" id="KW-1185">Reference proteome</keyword>
<dbReference type="OrthoDB" id="9815697at2"/>
<dbReference type="Gene3D" id="1.10.260.40">
    <property type="entry name" value="lambda repressor-like DNA-binding domains"/>
    <property type="match status" value="1"/>
</dbReference>
<dbReference type="InterPro" id="IPR050807">
    <property type="entry name" value="TransReg_Diox_bact_type"/>
</dbReference>
<dbReference type="Proteomes" id="UP000319014">
    <property type="component" value="Unassembled WGS sequence"/>
</dbReference>
<evidence type="ECO:0000313" key="4">
    <source>
        <dbReference type="Proteomes" id="UP000319014"/>
    </source>
</evidence>
<dbReference type="GO" id="GO:0003700">
    <property type="term" value="F:DNA-binding transcription factor activity"/>
    <property type="evidence" value="ECO:0007669"/>
    <property type="project" value="TreeGrafter"/>
</dbReference>
<dbReference type="SUPFAM" id="SSF47413">
    <property type="entry name" value="lambda repressor-like DNA-binding domains"/>
    <property type="match status" value="1"/>
</dbReference>
<dbReference type="InterPro" id="IPR001387">
    <property type="entry name" value="Cro/C1-type_HTH"/>
</dbReference>
<dbReference type="Pfam" id="PF01381">
    <property type="entry name" value="HTH_3"/>
    <property type="match status" value="1"/>
</dbReference>
<evidence type="ECO:0000259" key="2">
    <source>
        <dbReference type="PROSITE" id="PS50943"/>
    </source>
</evidence>
<keyword evidence="1" id="KW-0238">DNA-binding</keyword>
<gene>
    <name evidence="3" type="ORF">SAMN06265221_11728</name>
</gene>
<evidence type="ECO:0000313" key="3">
    <source>
        <dbReference type="EMBL" id="SMO89544.1"/>
    </source>
</evidence>
<accession>A0A521F016</accession>
<protein>
    <submittedName>
        <fullName evidence="3">Transcriptional regulator, XRE family</fullName>
    </submittedName>
</protein>
<organism evidence="3 4">
    <name type="scientific">Paracoccus laeviglucosivorans</name>
    <dbReference type="NCBI Taxonomy" id="1197861"/>
    <lineage>
        <taxon>Bacteria</taxon>
        <taxon>Pseudomonadati</taxon>
        <taxon>Pseudomonadota</taxon>
        <taxon>Alphaproteobacteria</taxon>
        <taxon>Rhodobacterales</taxon>
        <taxon>Paracoccaceae</taxon>
        <taxon>Paracoccus</taxon>
    </lineage>
</organism>
<dbReference type="PANTHER" id="PTHR46797">
    <property type="entry name" value="HTH-TYPE TRANSCRIPTIONAL REGULATOR"/>
    <property type="match status" value="1"/>
</dbReference>
<dbReference type="PANTHER" id="PTHR46797:SF1">
    <property type="entry name" value="METHYLPHOSPHONATE SYNTHASE"/>
    <property type="match status" value="1"/>
</dbReference>
<sequence>MDNPRSVSDLGEILRQSRRSQKLTQAALAERAGVQAHHISNIENGVTNPKVVTVFALLAALNLDWRITPRTAGAGIEDIF</sequence>
<proteinExistence type="predicted"/>
<name>A0A521F016_9RHOB</name>
<dbReference type="GO" id="GO:0003677">
    <property type="term" value="F:DNA binding"/>
    <property type="evidence" value="ECO:0007669"/>
    <property type="project" value="UniProtKB-KW"/>
</dbReference>
<dbReference type="PROSITE" id="PS50943">
    <property type="entry name" value="HTH_CROC1"/>
    <property type="match status" value="1"/>
</dbReference>
<dbReference type="EMBL" id="FXTK01000017">
    <property type="protein sequence ID" value="SMO89544.1"/>
    <property type="molecule type" value="Genomic_DNA"/>
</dbReference>
<dbReference type="RefSeq" id="WP_142664179.1">
    <property type="nucleotide sequence ID" value="NZ_FXTK01000017.1"/>
</dbReference>
<dbReference type="CDD" id="cd00093">
    <property type="entry name" value="HTH_XRE"/>
    <property type="match status" value="1"/>
</dbReference>
<dbReference type="AlphaFoldDB" id="A0A521F016"/>
<reference evidence="3 4" key="1">
    <citation type="submission" date="2017-05" db="EMBL/GenBank/DDBJ databases">
        <authorList>
            <person name="Varghese N."/>
            <person name="Submissions S."/>
        </authorList>
    </citation>
    <scope>NUCLEOTIDE SEQUENCE [LARGE SCALE GENOMIC DNA]</scope>
    <source>
        <strain evidence="3 4">DSM 100094</strain>
    </source>
</reference>
<evidence type="ECO:0000256" key="1">
    <source>
        <dbReference type="ARBA" id="ARBA00023125"/>
    </source>
</evidence>
<dbReference type="InterPro" id="IPR010982">
    <property type="entry name" value="Lambda_DNA-bd_dom_sf"/>
</dbReference>
<dbReference type="SMART" id="SM00530">
    <property type="entry name" value="HTH_XRE"/>
    <property type="match status" value="1"/>
</dbReference>
<feature type="domain" description="HTH cro/C1-type" evidence="2">
    <location>
        <begin position="14"/>
        <end position="68"/>
    </location>
</feature>
<dbReference type="GO" id="GO:0005829">
    <property type="term" value="C:cytosol"/>
    <property type="evidence" value="ECO:0007669"/>
    <property type="project" value="TreeGrafter"/>
</dbReference>